<dbReference type="PANTHER" id="PTHR13347:SF1">
    <property type="entry name" value="HEAT REPEAT-CONTAINING PROTEIN 3"/>
    <property type="match status" value="1"/>
</dbReference>
<feature type="domain" description="SYO1-like TPR repeats" evidence="4">
    <location>
        <begin position="488"/>
        <end position="725"/>
    </location>
</feature>
<comment type="caution">
    <text evidence="5">The sequence shown here is derived from an EMBL/GenBank/DDBJ whole genome shotgun (WGS) entry which is preliminary data.</text>
</comment>
<protein>
    <recommendedName>
        <fullName evidence="4">SYO1-like TPR repeats domain-containing protein</fullName>
    </recommendedName>
</protein>
<gene>
    <name evidence="5" type="ORF">KVV02_002671</name>
</gene>
<dbReference type="Proteomes" id="UP000717515">
    <property type="component" value="Unassembled WGS sequence"/>
</dbReference>
<proteinExistence type="inferred from homology"/>
<dbReference type="GO" id="GO:0042273">
    <property type="term" value="P:ribosomal large subunit biogenesis"/>
    <property type="evidence" value="ECO:0007669"/>
    <property type="project" value="TreeGrafter"/>
</dbReference>
<dbReference type="Gene3D" id="1.25.10.10">
    <property type="entry name" value="Leucine-rich Repeat Variant"/>
    <property type="match status" value="2"/>
</dbReference>
<dbReference type="GO" id="GO:0006606">
    <property type="term" value="P:protein import into nucleus"/>
    <property type="evidence" value="ECO:0007669"/>
    <property type="project" value="TreeGrafter"/>
</dbReference>
<dbReference type="GO" id="GO:0051082">
    <property type="term" value="F:unfolded protein binding"/>
    <property type="evidence" value="ECO:0007669"/>
    <property type="project" value="TreeGrafter"/>
</dbReference>
<reference evidence="5" key="1">
    <citation type="submission" date="2021-07" db="EMBL/GenBank/DDBJ databases">
        <title>Draft genome of Mortierella alpina, strain LL118, isolated from an aspen leaf litter sample.</title>
        <authorList>
            <person name="Yang S."/>
            <person name="Vinatzer B.A."/>
        </authorList>
    </citation>
    <scope>NUCLEOTIDE SEQUENCE</scope>
    <source>
        <strain evidence="5">LL118</strain>
    </source>
</reference>
<evidence type="ECO:0000259" key="4">
    <source>
        <dbReference type="Pfam" id="PF25567"/>
    </source>
</evidence>
<feature type="region of interest" description="Disordered" evidence="3">
    <location>
        <begin position="386"/>
        <end position="432"/>
    </location>
</feature>
<dbReference type="Pfam" id="PF25567">
    <property type="entry name" value="TPR_SYO1"/>
    <property type="match status" value="1"/>
</dbReference>
<organism evidence="5 6">
    <name type="scientific">Mortierella alpina</name>
    <name type="common">Oleaginous fungus</name>
    <name type="synonym">Mortierella renispora</name>
    <dbReference type="NCBI Taxonomy" id="64518"/>
    <lineage>
        <taxon>Eukaryota</taxon>
        <taxon>Fungi</taxon>
        <taxon>Fungi incertae sedis</taxon>
        <taxon>Mucoromycota</taxon>
        <taxon>Mortierellomycotina</taxon>
        <taxon>Mortierellomycetes</taxon>
        <taxon>Mortierellales</taxon>
        <taxon>Mortierellaceae</taxon>
        <taxon>Mortierella</taxon>
    </lineage>
</organism>
<evidence type="ECO:0000256" key="2">
    <source>
        <dbReference type="PROSITE-ProRule" id="PRU00259"/>
    </source>
</evidence>
<feature type="repeat" description="ARM" evidence="2">
    <location>
        <begin position="106"/>
        <end position="134"/>
    </location>
</feature>
<evidence type="ECO:0000256" key="3">
    <source>
        <dbReference type="SAM" id="MobiDB-lite"/>
    </source>
</evidence>
<sequence length="728" mass="80388">MLQECSLSPLHTLTLPTSLRLPPLVTAMGKVKNTKNKQKRHNATGMQTEAELEAAERLQAVPVETVLPLINKLSSPDANERAWAAAGASNLLMHDAATRRLMLSKNLIGALVERLTDSVHEVVVEALGALRNLTVVGGQEVINEMYNKNVLTPVTALIPALGNMIDTMLSGPATSGQEQEKRKTVWDWAENVISLIWAMCESSEKALKVVNKLNIIPFLMSFMSNIDKLPPKVIVAAAQCLYTLTDDNPECRVVFVKNPDYIKPFMNILSLNVNAEEELLIKTLACGIVINLRSVISPKTPESNFSEIHSAVLPVLSSALNYDLQKASAEATAAAEVVNTQKQDFDLSKPNQPSTNEERTLALIETRLQTLQLSLELIANICTESVEGAEHEEQEEEEEWKDEAADDDEMDADEDDGNDLQEDNKKDTDLDENTLREMEQLAAASAETPMDLSSHPIINILTNTVFPALINLGTPTALSFPVQEVPTPATAAPLITAQLATTHLRAIEALNNFLLTMVDAVPGKWWYNQRKSDAEQCWTWLFQQAGNVAGKGVQVGAEEKGQEMRGAVLDAIVGCLWTLARGLDANVPLSEFHIPALMGAYASTTSDSMRVKSIGCLGVIARRQGSVETNKVIGEFLINLLKNNPSTEACIEALNAIYDIYADAEFDYDMPVYVQGNFNQELKGMVKMVKFMVRNIDRRKSRDLRNRADEASMNLVEFVKYKEKERRQ</sequence>
<dbReference type="PANTHER" id="PTHR13347">
    <property type="entry name" value="HEAT REPEAT-CONTAINING PROTEIN 3"/>
    <property type="match status" value="1"/>
</dbReference>
<evidence type="ECO:0000313" key="5">
    <source>
        <dbReference type="EMBL" id="KAG9327218.1"/>
    </source>
</evidence>
<feature type="compositionally biased region" description="Acidic residues" evidence="3">
    <location>
        <begin position="390"/>
        <end position="421"/>
    </location>
</feature>
<dbReference type="InterPro" id="IPR052616">
    <property type="entry name" value="SYO1-like"/>
</dbReference>
<name>A0A9P8D2D7_MORAP</name>
<dbReference type="InterPro" id="IPR011989">
    <property type="entry name" value="ARM-like"/>
</dbReference>
<dbReference type="AlphaFoldDB" id="A0A9P8D2D7"/>
<feature type="compositionally biased region" description="Basic and acidic residues" evidence="3">
    <location>
        <begin position="422"/>
        <end position="432"/>
    </location>
</feature>
<dbReference type="InterPro" id="IPR000225">
    <property type="entry name" value="Armadillo"/>
</dbReference>
<dbReference type="CDD" id="cd13394">
    <property type="entry name" value="Syo1_like"/>
    <property type="match status" value="1"/>
</dbReference>
<dbReference type="InterPro" id="IPR016024">
    <property type="entry name" value="ARM-type_fold"/>
</dbReference>
<accession>A0A9P8D2D7</accession>
<dbReference type="SUPFAM" id="SSF48371">
    <property type="entry name" value="ARM repeat"/>
    <property type="match status" value="1"/>
</dbReference>
<dbReference type="EMBL" id="JAIFTL010000007">
    <property type="protein sequence ID" value="KAG9327218.1"/>
    <property type="molecule type" value="Genomic_DNA"/>
</dbReference>
<comment type="similarity">
    <text evidence="1">Belongs to the nuclear import and ribosome assembly adapter family.</text>
</comment>
<evidence type="ECO:0000256" key="1">
    <source>
        <dbReference type="ARBA" id="ARBA00049983"/>
    </source>
</evidence>
<dbReference type="InterPro" id="IPR057990">
    <property type="entry name" value="TPR_SYO1"/>
</dbReference>
<dbReference type="PROSITE" id="PS50176">
    <property type="entry name" value="ARM_REPEAT"/>
    <property type="match status" value="1"/>
</dbReference>
<evidence type="ECO:0000313" key="6">
    <source>
        <dbReference type="Proteomes" id="UP000717515"/>
    </source>
</evidence>
<dbReference type="SMART" id="SM00185">
    <property type="entry name" value="ARM"/>
    <property type="match status" value="2"/>
</dbReference>